<protein>
    <recommendedName>
        <fullName evidence="3 8">Glutamine--fructose-6-phosphate aminotransferase [isomerizing]</fullName>
        <ecNumber evidence="2 8">2.6.1.16</ecNumber>
    </recommendedName>
    <alternativeName>
        <fullName evidence="8">D-fructose-6-phosphate amidotransferase</fullName>
    </alternativeName>
    <alternativeName>
        <fullName evidence="8">GFAT</fullName>
    </alternativeName>
    <alternativeName>
        <fullName evidence="8">Glucosamine-6-phosphate synthase</fullName>
    </alternativeName>
    <alternativeName>
        <fullName evidence="8">Hexosephosphate aminotransferase</fullName>
    </alternativeName>
    <alternativeName>
        <fullName evidence="8">L-glutamine--D-fructose-6-phosphate amidotransferase</fullName>
    </alternativeName>
</protein>
<feature type="initiator methionine" description="Removed" evidence="8">
    <location>
        <position position="4"/>
    </location>
</feature>
<dbReference type="InterPro" id="IPR046348">
    <property type="entry name" value="SIS_dom_sf"/>
</dbReference>
<sequence>MTAMCGIFGYIRSPKELRSSVDVCIDGLKLLEYRGYDSSGIAGMIDGKIRACKRAGKVGALEEAVTEENLELESAIAHTRWATHGIPNQENAHPHLDQEETLAIVHNGIIENHHAIREKLIQKGVQFSSDTDTEVIAALISHYYQGNLRTAVQKALRELHGSFALAIIHKDHPNEIIGASRESPLVVGMDPKTGEAYLSSDANSFNGKVLDVLYLKDDEVVLLKHNSFTLYNTHGRKVEKKLTTVAFENTSVSKNGYDHYMLKEIFEQPQTVQQAMAGRLCEEFGKAELEGLKLSDQKLQSVNRILILACGSSWHAGSIAASQFEHLARIPTEVEIASEFRYTNPIISEDTLVIAISQSGETADTIAAVREAKAKGAKVVALCNVDHSTLVRETDSFLFLRAGPEVSVCSTKAFTSQLTVLSLLCLHMARLRHLSEEEGQQFIKELKHLPHKITQVLAQGSQIEAYAEKYASFEHFFFMGRRYMYPTSLEAALKLKEISYLNANGYPAGEMKHGPIALVNPDLAVIGLCGNLQTFDKMMSNLMEIKARGGSILAFAPKGKEEVLTITNDVLWIPKVIDPLASIPYSVAGQLFAYYVAKIQGTDIDQPRNLAKSVTVE</sequence>
<evidence type="ECO:0000313" key="12">
    <source>
        <dbReference type="Proteomes" id="UP001194714"/>
    </source>
</evidence>
<keyword evidence="4 8" id="KW-0032">Aminotransferase</keyword>
<dbReference type="GO" id="GO:0004360">
    <property type="term" value="F:glutamine-fructose-6-phosphate transaminase (isomerizing) activity"/>
    <property type="evidence" value="ECO:0007669"/>
    <property type="project" value="UniProtKB-EC"/>
</dbReference>
<dbReference type="PANTHER" id="PTHR10937:SF0">
    <property type="entry name" value="GLUTAMINE--FRUCTOSE-6-PHOSPHATE TRANSAMINASE (ISOMERIZING)"/>
    <property type="match status" value="1"/>
</dbReference>
<dbReference type="Proteomes" id="UP001194714">
    <property type="component" value="Unassembled WGS sequence"/>
</dbReference>
<feature type="domain" description="SIS" evidence="10">
    <location>
        <begin position="466"/>
        <end position="607"/>
    </location>
</feature>
<dbReference type="InterPro" id="IPR047084">
    <property type="entry name" value="GFAT_N"/>
</dbReference>
<dbReference type="InterPro" id="IPR017932">
    <property type="entry name" value="GATase_2_dom"/>
</dbReference>
<dbReference type="Pfam" id="PF01380">
    <property type="entry name" value="SIS"/>
    <property type="match status" value="2"/>
</dbReference>
<name>A0ABS0AYK4_9BACT</name>
<evidence type="ECO:0000256" key="8">
    <source>
        <dbReference type="HAMAP-Rule" id="MF_00164"/>
    </source>
</evidence>
<keyword evidence="8" id="KW-0963">Cytoplasm</keyword>
<keyword evidence="12" id="KW-1185">Reference proteome</keyword>
<comment type="subunit">
    <text evidence="8">Homodimer.</text>
</comment>
<comment type="caution">
    <text evidence="11">The sequence shown here is derived from an EMBL/GenBank/DDBJ whole genome shotgun (WGS) entry which is preliminary data.</text>
</comment>
<dbReference type="Gene3D" id="3.40.50.10490">
    <property type="entry name" value="Glucose-6-phosphate isomerase like protein, domain 1"/>
    <property type="match status" value="2"/>
</dbReference>
<feature type="active site" description="For Fru-6P isomerization activity" evidence="8">
    <location>
        <position position="612"/>
    </location>
</feature>
<dbReference type="EC" id="2.6.1.16" evidence="2 8"/>
<evidence type="ECO:0000313" key="11">
    <source>
        <dbReference type="EMBL" id="MBF5059201.1"/>
    </source>
</evidence>
<comment type="catalytic activity">
    <reaction evidence="1 8">
        <text>D-fructose 6-phosphate + L-glutamine = D-glucosamine 6-phosphate + L-glutamate</text>
        <dbReference type="Rhea" id="RHEA:13237"/>
        <dbReference type="ChEBI" id="CHEBI:29985"/>
        <dbReference type="ChEBI" id="CHEBI:58359"/>
        <dbReference type="ChEBI" id="CHEBI:58725"/>
        <dbReference type="ChEBI" id="CHEBI:61527"/>
        <dbReference type="EC" id="2.6.1.16"/>
    </reaction>
</comment>
<dbReference type="CDD" id="cd00714">
    <property type="entry name" value="GFAT"/>
    <property type="match status" value="1"/>
</dbReference>
<comment type="function">
    <text evidence="8">Catalyzes the first step in hexosamine metabolism, converting fructose-6P into glucosamine-6P using glutamine as a nitrogen source.</text>
</comment>
<evidence type="ECO:0000259" key="10">
    <source>
        <dbReference type="PROSITE" id="PS51464"/>
    </source>
</evidence>
<proteinExistence type="inferred from homology"/>
<dbReference type="CDD" id="cd05009">
    <property type="entry name" value="SIS_GlmS_GlmD_2"/>
    <property type="match status" value="1"/>
</dbReference>
<keyword evidence="6" id="KW-0677">Repeat</keyword>
<reference evidence="11 12" key="1">
    <citation type="submission" date="2020-01" db="EMBL/GenBank/DDBJ databases">
        <title>Draft genome sequence of Cand. Neptunochlamydia vexilliferae K9.</title>
        <authorList>
            <person name="Schulz F."/>
            <person name="Koestlbacher S."/>
            <person name="Wascher F."/>
            <person name="Pizzetti I."/>
            <person name="Horn M."/>
        </authorList>
    </citation>
    <scope>NUCLEOTIDE SEQUENCE [LARGE SCALE GENOMIC DNA]</scope>
    <source>
        <strain evidence="11 12">K9</strain>
    </source>
</reference>
<feature type="active site" description="Nucleophile; for GATase activity" evidence="8">
    <location>
        <position position="5"/>
    </location>
</feature>
<evidence type="ECO:0000256" key="4">
    <source>
        <dbReference type="ARBA" id="ARBA00022576"/>
    </source>
</evidence>
<dbReference type="SUPFAM" id="SSF56235">
    <property type="entry name" value="N-terminal nucleophile aminohydrolases (Ntn hydrolases)"/>
    <property type="match status" value="1"/>
</dbReference>
<evidence type="ECO:0000256" key="7">
    <source>
        <dbReference type="ARBA" id="ARBA00022962"/>
    </source>
</evidence>
<gene>
    <name evidence="8" type="primary">glmS</name>
    <name evidence="11" type="ORF">NEPTK9_000709</name>
</gene>
<evidence type="ECO:0000256" key="3">
    <source>
        <dbReference type="ARBA" id="ARBA00016090"/>
    </source>
</evidence>
<evidence type="ECO:0000256" key="2">
    <source>
        <dbReference type="ARBA" id="ARBA00012916"/>
    </source>
</evidence>
<dbReference type="PROSITE" id="PS51464">
    <property type="entry name" value="SIS"/>
    <property type="match status" value="2"/>
</dbReference>
<dbReference type="InterPro" id="IPR005855">
    <property type="entry name" value="GFAT"/>
</dbReference>
<evidence type="ECO:0000259" key="9">
    <source>
        <dbReference type="PROSITE" id="PS51278"/>
    </source>
</evidence>
<feature type="domain" description="Glutamine amidotransferase type-2" evidence="9">
    <location>
        <begin position="5"/>
        <end position="226"/>
    </location>
</feature>
<keyword evidence="5 8" id="KW-0808">Transferase</keyword>
<dbReference type="Pfam" id="PF13522">
    <property type="entry name" value="GATase_6"/>
    <property type="match status" value="1"/>
</dbReference>
<evidence type="ECO:0000256" key="5">
    <source>
        <dbReference type="ARBA" id="ARBA00022679"/>
    </source>
</evidence>
<dbReference type="HAMAP" id="MF_00164">
    <property type="entry name" value="GlmS"/>
    <property type="match status" value="1"/>
</dbReference>
<organism evidence="11 12">
    <name type="scientific">Candidatus Neptunichlamydia vexilliferae</name>
    <dbReference type="NCBI Taxonomy" id="1651774"/>
    <lineage>
        <taxon>Bacteria</taxon>
        <taxon>Pseudomonadati</taxon>
        <taxon>Chlamydiota</taxon>
        <taxon>Chlamydiia</taxon>
        <taxon>Parachlamydiales</taxon>
        <taxon>Simkaniaceae</taxon>
        <taxon>Candidatus Neptunichlamydia</taxon>
    </lineage>
</organism>
<dbReference type="InterPro" id="IPR029055">
    <property type="entry name" value="Ntn_hydrolases_N"/>
</dbReference>
<dbReference type="PROSITE" id="PS51278">
    <property type="entry name" value="GATASE_TYPE_2"/>
    <property type="match status" value="1"/>
</dbReference>
<dbReference type="PANTHER" id="PTHR10937">
    <property type="entry name" value="GLUCOSAMINE--FRUCTOSE-6-PHOSPHATE AMINOTRANSFERASE, ISOMERIZING"/>
    <property type="match status" value="1"/>
</dbReference>
<dbReference type="NCBIfam" id="NF001484">
    <property type="entry name" value="PRK00331.1"/>
    <property type="match status" value="1"/>
</dbReference>
<dbReference type="InterPro" id="IPR035466">
    <property type="entry name" value="GlmS/AgaS_SIS"/>
</dbReference>
<evidence type="ECO:0000256" key="1">
    <source>
        <dbReference type="ARBA" id="ARBA00001031"/>
    </source>
</evidence>
<dbReference type="NCBIfam" id="TIGR01135">
    <property type="entry name" value="glmS"/>
    <property type="match status" value="1"/>
</dbReference>
<dbReference type="SUPFAM" id="SSF53697">
    <property type="entry name" value="SIS domain"/>
    <property type="match status" value="1"/>
</dbReference>
<keyword evidence="7" id="KW-0315">Glutamine amidotransferase</keyword>
<feature type="domain" description="SIS" evidence="10">
    <location>
        <begin position="295"/>
        <end position="434"/>
    </location>
</feature>
<comment type="subcellular location">
    <subcellularLocation>
        <location evidence="8">Cytoplasm</location>
    </subcellularLocation>
</comment>
<dbReference type="Gene3D" id="3.60.20.10">
    <property type="entry name" value="Glutamine Phosphoribosylpyrophosphate, subunit 1, domain 1"/>
    <property type="match status" value="1"/>
</dbReference>
<dbReference type="InterPro" id="IPR001347">
    <property type="entry name" value="SIS_dom"/>
</dbReference>
<evidence type="ECO:0000256" key="6">
    <source>
        <dbReference type="ARBA" id="ARBA00022737"/>
    </source>
</evidence>
<dbReference type="EMBL" id="JAAEJV010000014">
    <property type="protein sequence ID" value="MBF5059201.1"/>
    <property type="molecule type" value="Genomic_DNA"/>
</dbReference>
<dbReference type="CDD" id="cd05008">
    <property type="entry name" value="SIS_GlmS_GlmD_1"/>
    <property type="match status" value="1"/>
</dbReference>
<accession>A0ABS0AYK4</accession>
<dbReference type="InterPro" id="IPR035490">
    <property type="entry name" value="GlmS/FrlB_SIS"/>
</dbReference>